<feature type="region of interest" description="Disordered" evidence="1">
    <location>
        <begin position="230"/>
        <end position="380"/>
    </location>
</feature>
<evidence type="ECO:0000256" key="2">
    <source>
        <dbReference type="SAM" id="SignalP"/>
    </source>
</evidence>
<feature type="compositionally biased region" description="Basic residues" evidence="1">
    <location>
        <begin position="362"/>
        <end position="380"/>
    </location>
</feature>
<feature type="compositionally biased region" description="Basic and acidic residues" evidence="1">
    <location>
        <begin position="306"/>
        <end position="316"/>
    </location>
</feature>
<evidence type="ECO:0000256" key="1">
    <source>
        <dbReference type="SAM" id="MobiDB-lite"/>
    </source>
</evidence>
<protein>
    <submittedName>
        <fullName evidence="4">Uncharacterized protein</fullName>
    </submittedName>
</protein>
<accession>A0A914I945</accession>
<dbReference type="AlphaFoldDB" id="A0A914I945"/>
<organism evidence="3 4">
    <name type="scientific">Globodera rostochiensis</name>
    <name type="common">Golden nematode worm</name>
    <name type="synonym">Heterodera rostochiensis</name>
    <dbReference type="NCBI Taxonomy" id="31243"/>
    <lineage>
        <taxon>Eukaryota</taxon>
        <taxon>Metazoa</taxon>
        <taxon>Ecdysozoa</taxon>
        <taxon>Nematoda</taxon>
        <taxon>Chromadorea</taxon>
        <taxon>Rhabditida</taxon>
        <taxon>Tylenchina</taxon>
        <taxon>Tylenchomorpha</taxon>
        <taxon>Tylenchoidea</taxon>
        <taxon>Heteroderidae</taxon>
        <taxon>Heteroderinae</taxon>
        <taxon>Globodera</taxon>
    </lineage>
</organism>
<feature type="chain" id="PRO_5037033827" evidence="2">
    <location>
        <begin position="25"/>
        <end position="380"/>
    </location>
</feature>
<sequence length="380" mass="42185">MKSFHLFLLFLLLFFVSLPNESNAQFERVRHTFNNVKKAETTNGQSPPIQSGQNVLVNKTADIDEKYRPNGVPYQNAQIFQTENSIGRPIKWNAPIEQQQFVAPVNLPNVQNPPPTATVSPLYRTPAYFSQTPAAKTAEIGRATGHYPSSTPTVPIPSENQKRNSFRVNQQQQMPVGHNQLEGQTTQNQLPISLNQFMETSMGHLTTIRQPIITSNASIADQKSMPFVGVQQQPTATDQPNSSTAPAAQKRQKVPTEYGDKQPTRPIATANLPNISRHGLEERSRISPNQPSGDLAQPPLTLFPNDRQRTAVDNEQKNQQGPNGDQTVPEQSGAVSLTSLGLTETGSKKEKGKQYHNSGHCHLNRRRQHLGRGRRRGTKC</sequence>
<evidence type="ECO:0000313" key="4">
    <source>
        <dbReference type="WBParaSite" id="Gr19_v10_g7773.t1"/>
    </source>
</evidence>
<feature type="compositionally biased region" description="Polar residues" evidence="1">
    <location>
        <begin position="230"/>
        <end position="246"/>
    </location>
</feature>
<keyword evidence="2" id="KW-0732">Signal</keyword>
<reference evidence="4" key="1">
    <citation type="submission" date="2022-11" db="UniProtKB">
        <authorList>
            <consortium name="WormBaseParasite"/>
        </authorList>
    </citation>
    <scope>IDENTIFICATION</scope>
</reference>
<feature type="compositionally biased region" description="Polar residues" evidence="1">
    <location>
        <begin position="317"/>
        <end position="345"/>
    </location>
</feature>
<evidence type="ECO:0000313" key="3">
    <source>
        <dbReference type="Proteomes" id="UP000887572"/>
    </source>
</evidence>
<feature type="signal peptide" evidence="2">
    <location>
        <begin position="1"/>
        <end position="24"/>
    </location>
</feature>
<proteinExistence type="predicted"/>
<keyword evidence="3" id="KW-1185">Reference proteome</keyword>
<dbReference type="WBParaSite" id="Gr19_v10_g7773.t1">
    <property type="protein sequence ID" value="Gr19_v10_g7773.t1"/>
    <property type="gene ID" value="Gr19_v10_g7773"/>
</dbReference>
<dbReference type="Proteomes" id="UP000887572">
    <property type="component" value="Unplaced"/>
</dbReference>
<name>A0A914I945_GLORO</name>